<dbReference type="InterPro" id="IPR050921">
    <property type="entry name" value="T4SS_GSP_E_ATPase"/>
</dbReference>
<evidence type="ECO:0000313" key="4">
    <source>
        <dbReference type="Proteomes" id="UP000298347"/>
    </source>
</evidence>
<gene>
    <name evidence="3" type="ORF">E4665_07055</name>
</gene>
<feature type="domain" description="Bacterial type II secretion system protein E" evidence="2">
    <location>
        <begin position="141"/>
        <end position="325"/>
    </location>
</feature>
<dbReference type="InterPro" id="IPR027417">
    <property type="entry name" value="P-loop_NTPase"/>
</dbReference>
<sequence>METVKDLPSRRLLPTTIKAIEESLFSSHAELLNACYSDDPVARPEARAILGPVIKERFPDLVKTEAQAAYAVQEIVGLGIIEELQQDPENTDIGYHGSRLFRKTNEGLHYIDDSRINDDYINRLLQRMASRVKKDFSRKEPRLSGQIENMRLSSRHQTMTVSGPTFSIRLSRPELVMTEKNIDAFCPPSIFKFCAANLWGHVNMLLAGDMGTGKTSFQKLVLSKANPEEKIILLEDEDETHAKTLFPDLNIYEWLVGPGANYEESIEDAFRNDAVWVMPSEIRGRETGTLVEGAIGGTHVFTTMHVLSAPMIPDRLLSMITKYHSVNEERMLKDIYSAFPIGGYLKKKKENGQTIRWLAELIEFYPDCTAHPIFQRKRRNNQFIDTFYPFSGRLREHFEDVDEVDTDELKEVFGNV</sequence>
<dbReference type="RefSeq" id="WP_135348094.1">
    <property type="nucleotide sequence ID" value="NZ_SRJD01000006.1"/>
</dbReference>
<dbReference type="AlphaFoldDB" id="A0A4Z0GNT4"/>
<dbReference type="PANTHER" id="PTHR30486:SF6">
    <property type="entry name" value="TYPE IV PILUS RETRACTATION ATPASE PILT"/>
    <property type="match status" value="1"/>
</dbReference>
<comment type="similarity">
    <text evidence="1">Belongs to the GSP E family.</text>
</comment>
<dbReference type="Pfam" id="PF00437">
    <property type="entry name" value="T2SSE"/>
    <property type="match status" value="1"/>
</dbReference>
<proteinExistence type="inferred from homology"/>
<dbReference type="SUPFAM" id="SSF52540">
    <property type="entry name" value="P-loop containing nucleoside triphosphate hydrolases"/>
    <property type="match status" value="1"/>
</dbReference>
<name>A0A4Z0GNT4_9BACL</name>
<dbReference type="OrthoDB" id="9810761at2"/>
<dbReference type="PANTHER" id="PTHR30486">
    <property type="entry name" value="TWITCHING MOTILITY PROTEIN PILT"/>
    <property type="match status" value="1"/>
</dbReference>
<evidence type="ECO:0000259" key="2">
    <source>
        <dbReference type="Pfam" id="PF00437"/>
    </source>
</evidence>
<protein>
    <recommendedName>
        <fullName evidence="2">Bacterial type II secretion system protein E domain-containing protein</fullName>
    </recommendedName>
</protein>
<reference evidence="3 4" key="1">
    <citation type="journal article" date="2015" name="Int. J. Syst. Evol. Microbiol.">
        <title>Sporolactobacillus shoreae sp. nov. and Sporolactobacillus spathodeae sp. nov., two spore-forming lactic acid bacteria isolated from tree barks in Thailand.</title>
        <authorList>
            <person name="Thamacharoensuk T."/>
            <person name="Kitahara M."/>
            <person name="Ohkuma M."/>
            <person name="Thongchul N."/>
            <person name="Tanasupawat S."/>
        </authorList>
    </citation>
    <scope>NUCLEOTIDE SEQUENCE [LARGE SCALE GENOMIC DNA]</scope>
    <source>
        <strain evidence="3 4">BK92</strain>
    </source>
</reference>
<dbReference type="Proteomes" id="UP000298347">
    <property type="component" value="Unassembled WGS sequence"/>
</dbReference>
<comment type="caution">
    <text evidence="3">The sequence shown here is derived from an EMBL/GenBank/DDBJ whole genome shotgun (WGS) entry which is preliminary data.</text>
</comment>
<evidence type="ECO:0000313" key="3">
    <source>
        <dbReference type="EMBL" id="TGA98615.1"/>
    </source>
</evidence>
<dbReference type="InterPro" id="IPR001482">
    <property type="entry name" value="T2SS/T4SS_dom"/>
</dbReference>
<organism evidence="3 4">
    <name type="scientific">Sporolactobacillus shoreae</name>
    <dbReference type="NCBI Taxonomy" id="1465501"/>
    <lineage>
        <taxon>Bacteria</taxon>
        <taxon>Bacillati</taxon>
        <taxon>Bacillota</taxon>
        <taxon>Bacilli</taxon>
        <taxon>Bacillales</taxon>
        <taxon>Sporolactobacillaceae</taxon>
        <taxon>Sporolactobacillus</taxon>
    </lineage>
</organism>
<dbReference type="Gene3D" id="3.30.450.380">
    <property type="match status" value="1"/>
</dbReference>
<dbReference type="EMBL" id="SRJD01000006">
    <property type="protein sequence ID" value="TGA98615.1"/>
    <property type="molecule type" value="Genomic_DNA"/>
</dbReference>
<accession>A0A4Z0GNT4</accession>
<dbReference type="Gene3D" id="3.40.50.300">
    <property type="entry name" value="P-loop containing nucleotide triphosphate hydrolases"/>
    <property type="match status" value="1"/>
</dbReference>
<dbReference type="GO" id="GO:0016887">
    <property type="term" value="F:ATP hydrolysis activity"/>
    <property type="evidence" value="ECO:0007669"/>
    <property type="project" value="InterPro"/>
</dbReference>
<keyword evidence="4" id="KW-1185">Reference proteome</keyword>
<evidence type="ECO:0000256" key="1">
    <source>
        <dbReference type="ARBA" id="ARBA00006611"/>
    </source>
</evidence>